<dbReference type="SUPFAM" id="SSF52402">
    <property type="entry name" value="Adenine nucleotide alpha hydrolases-like"/>
    <property type="match status" value="1"/>
</dbReference>
<dbReference type="Pfam" id="PF13237">
    <property type="entry name" value="Fer4_10"/>
    <property type="match status" value="1"/>
</dbReference>
<sequence length="399" mass="42891">MAIWVEVDLCDGCRRCTRACPYDAMEMKDGKARIGDRCTSCGACMDACRNKAILTDAKPRTIPDFSNHKGVWVFAEQRGGQLNRVSVELLGKAQELAKELNHKVAAVLIGDQVSGLAKTLIQFGADTVYLAENTILRDYRTEAYACVLQELVAAHKPNIMLIGATHIGRDLAPRVSRRVGSGLTADCTELSIDSAEGILLQTRPAFGGNVMATIANRFSRPQMATVRPGVMEVIPTPDKEGTVVTHVTQLTDEQIGTKILEIVKEPKTHVDLAEAKVIVAGGRGVNDAAGFELLSDLAAALGAELAGTRVAFEEGWIPASRQVGQTGVTVRPDLYVACGVSGAIQHRAGMMDSKFIVAINKDPYAPIFKVADWGIVGDLFDVVPELTKQLQAACQVMCD</sequence>
<dbReference type="InterPro" id="IPR017896">
    <property type="entry name" value="4Fe4S_Fe-S-bd"/>
</dbReference>
<gene>
    <name evidence="11" type="ORF">HY912_15885</name>
</gene>
<dbReference type="InterPro" id="IPR029035">
    <property type="entry name" value="DHS-like_NAD/FAD-binding_dom"/>
</dbReference>
<dbReference type="Pfam" id="PF00766">
    <property type="entry name" value="ETF_alpha"/>
    <property type="match status" value="1"/>
</dbReference>
<evidence type="ECO:0000256" key="9">
    <source>
        <dbReference type="PIRSR" id="PIRSR000089-1"/>
    </source>
</evidence>
<dbReference type="InterPro" id="IPR014730">
    <property type="entry name" value="ETF_a/b_N"/>
</dbReference>
<dbReference type="PROSITE" id="PS51379">
    <property type="entry name" value="4FE4S_FER_2"/>
    <property type="match status" value="2"/>
</dbReference>
<feature type="binding site" evidence="9">
    <location>
        <position position="283"/>
    </location>
    <ligand>
        <name>FAD</name>
        <dbReference type="ChEBI" id="CHEBI:57692"/>
    </ligand>
</feature>
<feature type="binding site" evidence="9">
    <location>
        <position position="360"/>
    </location>
    <ligand>
        <name>FAD</name>
        <dbReference type="ChEBI" id="CHEBI:57692"/>
    </ligand>
</feature>
<dbReference type="GO" id="GO:0051536">
    <property type="term" value="F:iron-sulfur cluster binding"/>
    <property type="evidence" value="ECO:0007669"/>
    <property type="project" value="UniProtKB-KW"/>
</dbReference>
<dbReference type="PANTHER" id="PTHR43153:SF1">
    <property type="entry name" value="ELECTRON TRANSFER FLAVOPROTEIN SUBUNIT ALPHA, MITOCHONDRIAL"/>
    <property type="match status" value="1"/>
</dbReference>
<dbReference type="InterPro" id="IPR018206">
    <property type="entry name" value="ETF_asu_C_CS"/>
</dbReference>
<dbReference type="Gene3D" id="3.30.70.20">
    <property type="match status" value="1"/>
</dbReference>
<organism evidence="11 12">
    <name type="scientific">Desulfomonile tiedjei</name>
    <dbReference type="NCBI Taxonomy" id="2358"/>
    <lineage>
        <taxon>Bacteria</taxon>
        <taxon>Pseudomonadati</taxon>
        <taxon>Thermodesulfobacteriota</taxon>
        <taxon>Desulfomonilia</taxon>
        <taxon>Desulfomonilales</taxon>
        <taxon>Desulfomonilaceae</taxon>
        <taxon>Desulfomonile</taxon>
    </lineage>
</organism>
<evidence type="ECO:0000256" key="7">
    <source>
        <dbReference type="ARBA" id="ARBA00023004"/>
    </source>
</evidence>
<evidence type="ECO:0000259" key="10">
    <source>
        <dbReference type="PROSITE" id="PS51379"/>
    </source>
</evidence>
<dbReference type="PROSITE" id="PS00198">
    <property type="entry name" value="4FE4S_FER_1"/>
    <property type="match status" value="1"/>
</dbReference>
<name>A0A9D6V3R0_9BACT</name>
<keyword evidence="2" id="KW-0813">Transport</keyword>
<accession>A0A9D6V3R0</accession>
<dbReference type="GO" id="GO:0046872">
    <property type="term" value="F:metal ion binding"/>
    <property type="evidence" value="ECO:0007669"/>
    <property type="project" value="UniProtKB-KW"/>
</dbReference>
<dbReference type="AlphaFoldDB" id="A0A9D6V3R0"/>
<reference evidence="11" key="1">
    <citation type="submission" date="2020-07" db="EMBL/GenBank/DDBJ databases">
        <title>Huge and variable diversity of episymbiotic CPR bacteria and DPANN archaea in groundwater ecosystems.</title>
        <authorList>
            <person name="He C.Y."/>
            <person name="Keren R."/>
            <person name="Whittaker M."/>
            <person name="Farag I.F."/>
            <person name="Doudna J."/>
            <person name="Cate J.H.D."/>
            <person name="Banfield J.F."/>
        </authorList>
    </citation>
    <scope>NUCLEOTIDE SEQUENCE</scope>
    <source>
        <strain evidence="11">NC_groundwater_1664_Pr3_B-0.1um_52_9</strain>
    </source>
</reference>
<feature type="domain" description="4Fe-4S ferredoxin-type" evidence="10">
    <location>
        <begin position="1"/>
        <end position="30"/>
    </location>
</feature>
<dbReference type="InterPro" id="IPR033947">
    <property type="entry name" value="ETF_alpha_N"/>
</dbReference>
<comment type="similarity">
    <text evidence="1">Belongs to the ETF alpha-subunit/FixB family.</text>
</comment>
<dbReference type="GO" id="GO:0009055">
    <property type="term" value="F:electron transfer activity"/>
    <property type="evidence" value="ECO:0007669"/>
    <property type="project" value="InterPro"/>
</dbReference>
<dbReference type="CDD" id="cd01715">
    <property type="entry name" value="ETF_alpha"/>
    <property type="match status" value="1"/>
</dbReference>
<evidence type="ECO:0000256" key="4">
    <source>
        <dbReference type="ARBA" id="ARBA00022723"/>
    </source>
</evidence>
<dbReference type="InterPro" id="IPR001308">
    <property type="entry name" value="ETF_a/FixB"/>
</dbReference>
<evidence type="ECO:0000313" key="12">
    <source>
        <dbReference type="Proteomes" id="UP000807825"/>
    </source>
</evidence>
<evidence type="ECO:0000256" key="6">
    <source>
        <dbReference type="ARBA" id="ARBA00022982"/>
    </source>
</evidence>
<dbReference type="SUPFAM" id="SSF54862">
    <property type="entry name" value="4Fe-4S ferredoxins"/>
    <property type="match status" value="1"/>
</dbReference>
<evidence type="ECO:0000256" key="3">
    <source>
        <dbReference type="ARBA" id="ARBA00022630"/>
    </source>
</evidence>
<evidence type="ECO:0000256" key="8">
    <source>
        <dbReference type="ARBA" id="ARBA00023014"/>
    </source>
</evidence>
<comment type="caution">
    <text evidence="11">The sequence shown here is derived from an EMBL/GenBank/DDBJ whole genome shotgun (WGS) entry which is preliminary data.</text>
</comment>
<keyword evidence="3" id="KW-0285">Flavoprotein</keyword>
<keyword evidence="6" id="KW-0249">Electron transport</keyword>
<dbReference type="GO" id="GO:0050660">
    <property type="term" value="F:flavin adenine dinucleotide binding"/>
    <property type="evidence" value="ECO:0007669"/>
    <property type="project" value="InterPro"/>
</dbReference>
<keyword evidence="5 9" id="KW-0274">FAD</keyword>
<dbReference type="InterPro" id="IPR017900">
    <property type="entry name" value="4Fe4S_Fe_S_CS"/>
</dbReference>
<feature type="binding site" evidence="9">
    <location>
        <begin position="308"/>
        <end position="309"/>
    </location>
    <ligand>
        <name>FAD</name>
        <dbReference type="ChEBI" id="CHEBI:57692"/>
    </ligand>
</feature>
<evidence type="ECO:0000256" key="5">
    <source>
        <dbReference type="ARBA" id="ARBA00022827"/>
    </source>
</evidence>
<keyword evidence="4" id="KW-0479">Metal-binding</keyword>
<dbReference type="SUPFAM" id="SSF52467">
    <property type="entry name" value="DHS-like NAD/FAD-binding domain"/>
    <property type="match status" value="1"/>
</dbReference>
<dbReference type="GO" id="GO:0033539">
    <property type="term" value="P:fatty acid beta-oxidation using acyl-CoA dehydrogenase"/>
    <property type="evidence" value="ECO:0007669"/>
    <property type="project" value="TreeGrafter"/>
</dbReference>
<feature type="domain" description="4Fe-4S ferredoxin-type" evidence="10">
    <location>
        <begin position="36"/>
        <end position="58"/>
    </location>
</feature>
<proteinExistence type="inferred from homology"/>
<dbReference type="PROSITE" id="PS00696">
    <property type="entry name" value="ETF_ALPHA"/>
    <property type="match status" value="1"/>
</dbReference>
<dbReference type="EMBL" id="JACRDE010000411">
    <property type="protein sequence ID" value="MBI5250969.1"/>
    <property type="molecule type" value="Genomic_DNA"/>
</dbReference>
<dbReference type="Gene3D" id="3.40.50.620">
    <property type="entry name" value="HUPs"/>
    <property type="match status" value="1"/>
</dbReference>
<evidence type="ECO:0000256" key="1">
    <source>
        <dbReference type="ARBA" id="ARBA00005817"/>
    </source>
</evidence>
<dbReference type="PANTHER" id="PTHR43153">
    <property type="entry name" value="ELECTRON TRANSFER FLAVOPROTEIN ALPHA"/>
    <property type="match status" value="1"/>
</dbReference>
<keyword evidence="8" id="KW-0411">Iron-sulfur</keyword>
<dbReference type="InterPro" id="IPR014729">
    <property type="entry name" value="Rossmann-like_a/b/a_fold"/>
</dbReference>
<feature type="binding site" evidence="9">
    <location>
        <begin position="339"/>
        <end position="346"/>
    </location>
    <ligand>
        <name>FAD</name>
        <dbReference type="ChEBI" id="CHEBI:57692"/>
    </ligand>
</feature>
<protein>
    <submittedName>
        <fullName evidence="11">Electron transfer flavoprotein subunit alpha</fullName>
    </submittedName>
</protein>
<keyword evidence="7" id="KW-0408">Iron</keyword>
<dbReference type="InterPro" id="IPR014731">
    <property type="entry name" value="ETF_asu_C"/>
</dbReference>
<dbReference type="Gene3D" id="3.40.50.1220">
    <property type="entry name" value="TPP-binding domain"/>
    <property type="match status" value="1"/>
</dbReference>
<dbReference type="SMART" id="SM00893">
    <property type="entry name" value="ETF"/>
    <property type="match status" value="1"/>
</dbReference>
<dbReference type="Proteomes" id="UP000807825">
    <property type="component" value="Unassembled WGS sequence"/>
</dbReference>
<evidence type="ECO:0000256" key="2">
    <source>
        <dbReference type="ARBA" id="ARBA00022448"/>
    </source>
</evidence>
<feature type="binding site" evidence="9">
    <location>
        <begin position="322"/>
        <end position="326"/>
    </location>
    <ligand>
        <name>FAD</name>
        <dbReference type="ChEBI" id="CHEBI:57692"/>
    </ligand>
</feature>
<comment type="cofactor">
    <cofactor evidence="9">
        <name>FAD</name>
        <dbReference type="ChEBI" id="CHEBI:57692"/>
    </cofactor>
    <text evidence="9">Binds 1 FAD per dimer.</text>
</comment>
<evidence type="ECO:0000313" key="11">
    <source>
        <dbReference type="EMBL" id="MBI5250969.1"/>
    </source>
</evidence>
<dbReference type="Pfam" id="PF01012">
    <property type="entry name" value="ETF"/>
    <property type="match status" value="1"/>
</dbReference>
<dbReference type="PIRSF" id="PIRSF000089">
    <property type="entry name" value="Electra_flavoP_a"/>
    <property type="match status" value="1"/>
</dbReference>